<dbReference type="Pfam" id="PF00535">
    <property type="entry name" value="Glycos_transf_2"/>
    <property type="match status" value="1"/>
</dbReference>
<gene>
    <name evidence="2" type="ORF">AYP45_11165</name>
</gene>
<dbReference type="InterPro" id="IPR029044">
    <property type="entry name" value="Nucleotide-diphossugar_trans"/>
</dbReference>
<protein>
    <recommendedName>
        <fullName evidence="1">Glycosyltransferase 2-like domain-containing protein</fullName>
    </recommendedName>
</protein>
<feature type="domain" description="Glycosyltransferase 2-like" evidence="1">
    <location>
        <begin position="107"/>
        <end position="283"/>
    </location>
</feature>
<organism evidence="2 3">
    <name type="scientific">Candidatus Brocadia carolinensis</name>
    <dbReference type="NCBI Taxonomy" id="1004156"/>
    <lineage>
        <taxon>Bacteria</taxon>
        <taxon>Pseudomonadati</taxon>
        <taxon>Planctomycetota</taxon>
        <taxon>Candidatus Brocadiia</taxon>
        <taxon>Candidatus Brocadiales</taxon>
        <taxon>Candidatus Brocadiaceae</taxon>
        <taxon>Candidatus Brocadia</taxon>
    </lineage>
</organism>
<dbReference type="PANTHER" id="PTHR43685">
    <property type="entry name" value="GLYCOSYLTRANSFERASE"/>
    <property type="match status" value="1"/>
</dbReference>
<dbReference type="EMBL" id="AYTS01000103">
    <property type="protein sequence ID" value="OOP56055.1"/>
    <property type="molecule type" value="Genomic_DNA"/>
</dbReference>
<evidence type="ECO:0000313" key="3">
    <source>
        <dbReference type="Proteomes" id="UP000189681"/>
    </source>
</evidence>
<dbReference type="Gene3D" id="3.90.550.10">
    <property type="entry name" value="Spore Coat Polysaccharide Biosynthesis Protein SpsA, Chain A"/>
    <property type="match status" value="1"/>
</dbReference>
<name>A0A1V4ASJ5_9BACT</name>
<sequence>MFKPIKILDIELSRPLVAIENLGNYEILQALVRLHGTPIGYVKVPVVNNCCTAAALGKAILEKHSKAILHHLLYDRLASPLKQDRLRIEDLLAVQHPVYSGSLPLVTVAVCTRDRTDDLVRCLESLNRLNYPKLDVIVVDNALDNDATECLVQAKYPNVRYIHEPRPGLNWARNRALTEAKGDIIAYTDDDVVVDPGWIKAIAEIFSQNNGVMAVTGLVVPYEQETEAQVLFELRGGFGRGFKRKWHQMDTNDNKSVASLFGLSGMFGTGANMAYRRSLFDRVGFFDPALDVGTATHGGGDLEMFFRVLKEGFMLAYEPRAIVRHIHRRQHKQLLTQMVSWGTGFYAYLVRSALRYPDERLAIFRLGLWFLRFQIQRLFNSFLQPPAFPRKLFLQQLYGSFIGPFLYYKARRNVTKIVQNLGSSAKTTINHKRKLKESCAHDKKSVAERTVNLSQPLRALTDVLEYTEVCVSVVWHGYTLGIVNITNNYQPVSVVRLCDVIVENFNFKLQLKEMQAHDKKSVAERTVDLSQPLHALTDVFEHAEVCVSVVWHGRILGSVNITNNCQPVSVTRLSDAIVENFNSKLRLARCKRMIRKVLRNELSI</sequence>
<dbReference type="PANTHER" id="PTHR43685:SF2">
    <property type="entry name" value="GLYCOSYLTRANSFERASE 2-LIKE DOMAIN-CONTAINING PROTEIN"/>
    <property type="match status" value="1"/>
</dbReference>
<dbReference type="InterPro" id="IPR001173">
    <property type="entry name" value="Glyco_trans_2-like"/>
</dbReference>
<dbReference type="Proteomes" id="UP000189681">
    <property type="component" value="Unassembled WGS sequence"/>
</dbReference>
<evidence type="ECO:0000313" key="2">
    <source>
        <dbReference type="EMBL" id="OOP56055.1"/>
    </source>
</evidence>
<proteinExistence type="predicted"/>
<evidence type="ECO:0000259" key="1">
    <source>
        <dbReference type="Pfam" id="PF00535"/>
    </source>
</evidence>
<comment type="caution">
    <text evidence="2">The sequence shown here is derived from an EMBL/GenBank/DDBJ whole genome shotgun (WGS) entry which is preliminary data.</text>
</comment>
<dbReference type="SUPFAM" id="SSF53448">
    <property type="entry name" value="Nucleotide-diphospho-sugar transferases"/>
    <property type="match status" value="1"/>
</dbReference>
<accession>A0A1V4ASJ5</accession>
<reference evidence="2 3" key="1">
    <citation type="journal article" date="2017" name="Water Res.">
        <title>Discovery and metagenomic analysis of an anammox bacterial enrichment related to Candidatus "Brocadia caroliniensis" in a full-scale glycerol-fed nitritation-denitritation separate centrate treatment process.</title>
        <authorList>
            <person name="Park H."/>
            <person name="Brotto A.C."/>
            <person name="van Loosdrecht M.C."/>
            <person name="Chandran K."/>
        </authorList>
    </citation>
    <scope>NUCLEOTIDE SEQUENCE [LARGE SCALE GENOMIC DNA]</scope>
    <source>
        <strain evidence="2">26THWARD</strain>
    </source>
</reference>
<dbReference type="STRING" id="1004156.AYP45_11165"/>
<dbReference type="AlphaFoldDB" id="A0A1V4ASJ5"/>
<dbReference type="InterPro" id="IPR050834">
    <property type="entry name" value="Glycosyltransf_2"/>
</dbReference>